<keyword evidence="3" id="KW-1185">Reference proteome</keyword>
<feature type="non-terminal residue" evidence="2">
    <location>
        <position position="101"/>
    </location>
</feature>
<feature type="compositionally biased region" description="Low complexity" evidence="1">
    <location>
        <begin position="57"/>
        <end position="67"/>
    </location>
</feature>
<organism evidence="2 3">
    <name type="scientific">Rotaria socialis</name>
    <dbReference type="NCBI Taxonomy" id="392032"/>
    <lineage>
        <taxon>Eukaryota</taxon>
        <taxon>Metazoa</taxon>
        <taxon>Spiralia</taxon>
        <taxon>Gnathifera</taxon>
        <taxon>Rotifera</taxon>
        <taxon>Eurotatoria</taxon>
        <taxon>Bdelloidea</taxon>
        <taxon>Philodinida</taxon>
        <taxon>Philodinidae</taxon>
        <taxon>Rotaria</taxon>
    </lineage>
</organism>
<feature type="region of interest" description="Disordered" evidence="1">
    <location>
        <begin position="42"/>
        <end position="83"/>
    </location>
</feature>
<accession>A0A821R689</accession>
<evidence type="ECO:0000256" key="1">
    <source>
        <dbReference type="SAM" id="MobiDB-lite"/>
    </source>
</evidence>
<evidence type="ECO:0000313" key="3">
    <source>
        <dbReference type="Proteomes" id="UP000663873"/>
    </source>
</evidence>
<dbReference type="Proteomes" id="UP000663873">
    <property type="component" value="Unassembled WGS sequence"/>
</dbReference>
<reference evidence="2" key="1">
    <citation type="submission" date="2021-02" db="EMBL/GenBank/DDBJ databases">
        <authorList>
            <person name="Nowell W R."/>
        </authorList>
    </citation>
    <scope>NUCLEOTIDE SEQUENCE</scope>
</reference>
<protein>
    <submittedName>
        <fullName evidence="2">Uncharacterized protein</fullName>
    </submittedName>
</protein>
<gene>
    <name evidence="2" type="ORF">UJA718_LOCUS42924</name>
</gene>
<sequence>MQQQQHQRFSNPVNIGRQQSVTINELTDNDVAGWMQTANASPLVDLVPSPPPPPPSSSSSAAAAAAAHNTEDNYQHQQQSNDYQWAASSTNEFLTSSLNES</sequence>
<dbReference type="AlphaFoldDB" id="A0A821R689"/>
<dbReference type="EMBL" id="CAJOBP010057302">
    <property type="protein sequence ID" value="CAF4838270.1"/>
    <property type="molecule type" value="Genomic_DNA"/>
</dbReference>
<comment type="caution">
    <text evidence="2">The sequence shown here is derived from an EMBL/GenBank/DDBJ whole genome shotgun (WGS) entry which is preliminary data.</text>
</comment>
<evidence type="ECO:0000313" key="2">
    <source>
        <dbReference type="EMBL" id="CAF4838270.1"/>
    </source>
</evidence>
<name>A0A821R689_9BILA</name>
<proteinExistence type="predicted"/>